<sequence length="111" mass="12204">MPFTLASILIDTADLEGESTFWHHLLGGTLTRTPTHHFLQAEGFPVIVLQLAPDHVPPTWPTPEIPQQLHLDLRTDDLAGVTQRALDAGAHHVTSNVYKSPSGHPFCLREG</sequence>
<feature type="domain" description="Glyoxalase-like" evidence="1">
    <location>
        <begin position="8"/>
        <end position="108"/>
    </location>
</feature>
<protein>
    <submittedName>
        <fullName evidence="2">VOC family protein</fullName>
    </submittedName>
</protein>
<comment type="caution">
    <text evidence="2">The sequence shown here is derived from an EMBL/GenBank/DDBJ whole genome shotgun (WGS) entry which is preliminary data.</text>
</comment>
<dbReference type="InterPro" id="IPR029068">
    <property type="entry name" value="Glyas_Bleomycin-R_OHBP_Dase"/>
</dbReference>
<dbReference type="InterPro" id="IPR041581">
    <property type="entry name" value="Glyoxalase_6"/>
</dbReference>
<dbReference type="Proteomes" id="UP001589568">
    <property type="component" value="Unassembled WGS sequence"/>
</dbReference>
<proteinExistence type="predicted"/>
<evidence type="ECO:0000259" key="1">
    <source>
        <dbReference type="Pfam" id="PF18029"/>
    </source>
</evidence>
<name>A0ABV5NE21_9ACTN</name>
<dbReference type="SUPFAM" id="SSF54593">
    <property type="entry name" value="Glyoxalase/Bleomycin resistance protein/Dihydroxybiphenyl dioxygenase"/>
    <property type="match status" value="1"/>
</dbReference>
<accession>A0ABV5NE21</accession>
<dbReference type="Gene3D" id="3.10.180.10">
    <property type="entry name" value="2,3-Dihydroxybiphenyl 1,2-Dioxygenase, domain 1"/>
    <property type="match status" value="1"/>
</dbReference>
<keyword evidence="3" id="KW-1185">Reference proteome</keyword>
<gene>
    <name evidence="2" type="ORF">ACFFR3_03400</name>
</gene>
<organism evidence="2 3">
    <name type="scientific">Nonomuraea salmonea</name>
    <dbReference type="NCBI Taxonomy" id="46181"/>
    <lineage>
        <taxon>Bacteria</taxon>
        <taxon>Bacillati</taxon>
        <taxon>Actinomycetota</taxon>
        <taxon>Actinomycetes</taxon>
        <taxon>Streptosporangiales</taxon>
        <taxon>Streptosporangiaceae</taxon>
        <taxon>Nonomuraea</taxon>
    </lineage>
</organism>
<evidence type="ECO:0000313" key="2">
    <source>
        <dbReference type="EMBL" id="MFB9468533.1"/>
    </source>
</evidence>
<dbReference type="RefSeq" id="WP_379482571.1">
    <property type="nucleotide sequence ID" value="NZ_JBHMCF010000003.1"/>
</dbReference>
<dbReference type="Pfam" id="PF18029">
    <property type="entry name" value="Glyoxalase_6"/>
    <property type="match status" value="1"/>
</dbReference>
<dbReference type="EMBL" id="JBHMCF010000003">
    <property type="protein sequence ID" value="MFB9468533.1"/>
    <property type="molecule type" value="Genomic_DNA"/>
</dbReference>
<dbReference type="CDD" id="cd06587">
    <property type="entry name" value="VOC"/>
    <property type="match status" value="1"/>
</dbReference>
<evidence type="ECO:0000313" key="3">
    <source>
        <dbReference type="Proteomes" id="UP001589568"/>
    </source>
</evidence>
<reference evidence="2 3" key="1">
    <citation type="submission" date="2024-09" db="EMBL/GenBank/DDBJ databases">
        <authorList>
            <person name="Sun Q."/>
            <person name="Mori K."/>
        </authorList>
    </citation>
    <scope>NUCLEOTIDE SEQUENCE [LARGE SCALE GENOMIC DNA]</scope>
    <source>
        <strain evidence="2 3">JCM 3324</strain>
    </source>
</reference>